<feature type="compositionally biased region" description="Basic residues" evidence="5">
    <location>
        <begin position="66"/>
        <end position="76"/>
    </location>
</feature>
<dbReference type="GO" id="GO:0005634">
    <property type="term" value="C:nucleus"/>
    <property type="evidence" value="ECO:0007669"/>
    <property type="project" value="UniProtKB-SubCell"/>
</dbReference>
<evidence type="ECO:0000256" key="1">
    <source>
        <dbReference type="ARBA" id="ARBA00004123"/>
    </source>
</evidence>
<dbReference type="PROSITE" id="PS50888">
    <property type="entry name" value="BHLH"/>
    <property type="match status" value="1"/>
</dbReference>
<evidence type="ECO:0000256" key="5">
    <source>
        <dbReference type="SAM" id="MobiDB-lite"/>
    </source>
</evidence>
<dbReference type="SUPFAM" id="SSF47459">
    <property type="entry name" value="HLH, helix-loop-helix DNA-binding domain"/>
    <property type="match status" value="1"/>
</dbReference>
<reference evidence="7" key="1">
    <citation type="journal article" date="2012" name="Nature">
        <title>The tomato genome sequence provides insights into fleshy fruit evolution.</title>
        <authorList>
            <consortium name="Tomato Genome Consortium"/>
        </authorList>
    </citation>
    <scope>NUCLEOTIDE SEQUENCE [LARGE SCALE GENOMIC DNA]</scope>
    <source>
        <strain evidence="7">cv. Heinz 1706</strain>
    </source>
</reference>
<evidence type="ECO:0000256" key="3">
    <source>
        <dbReference type="ARBA" id="ARBA00023163"/>
    </source>
</evidence>
<dbReference type="STRING" id="4081.A0A3Q7FCT4"/>
<name>A0A3Q7FCT4_SOLLC</name>
<feature type="region of interest" description="Disordered" evidence="5">
    <location>
        <begin position="66"/>
        <end position="104"/>
    </location>
</feature>
<dbReference type="PANTHER" id="PTHR46772">
    <property type="entry name" value="BHLH DOMAIN-CONTAINING PROTEIN"/>
    <property type="match status" value="1"/>
</dbReference>
<dbReference type="Gramene" id="Solyc01g107960.3.1">
    <property type="protein sequence ID" value="Solyc01g107960.3.1"/>
    <property type="gene ID" value="Solyc01g107960.3"/>
</dbReference>
<evidence type="ECO:0000259" key="6">
    <source>
        <dbReference type="PROSITE" id="PS50888"/>
    </source>
</evidence>
<dbReference type="InParanoid" id="A0A3Q7FCT4"/>
<dbReference type="GO" id="GO:0009960">
    <property type="term" value="P:endosperm development"/>
    <property type="evidence" value="ECO:0007669"/>
    <property type="project" value="InterPro"/>
</dbReference>
<keyword evidence="4" id="KW-0539">Nucleus</keyword>
<proteinExistence type="predicted"/>
<dbReference type="GO" id="GO:0003700">
    <property type="term" value="F:DNA-binding transcription factor activity"/>
    <property type="evidence" value="ECO:0007669"/>
    <property type="project" value="InterPro"/>
</dbReference>
<sequence length="140" mass="15969">MNEGGENNHDHLCDDMWSHLDWNDHQVESGEIEGNKLLDPTGSDTCQPLTFINEVVDVSVNVAKKRSSANRKKKGKKIAEPNSSVDGAEVRRASKHEVHKWTERERRKKMRTLFETLHALVPNLPVKKQIFIFLLLSSAK</sequence>
<protein>
    <recommendedName>
        <fullName evidence="6">BHLH domain-containing protein</fullName>
    </recommendedName>
</protein>
<evidence type="ECO:0000256" key="2">
    <source>
        <dbReference type="ARBA" id="ARBA00023015"/>
    </source>
</evidence>
<evidence type="ECO:0000256" key="4">
    <source>
        <dbReference type="ARBA" id="ARBA00023242"/>
    </source>
</evidence>
<comment type="subcellular location">
    <subcellularLocation>
        <location evidence="1">Nucleus</location>
    </subcellularLocation>
</comment>
<keyword evidence="8" id="KW-1185">Reference proteome</keyword>
<feature type="compositionally biased region" description="Basic and acidic residues" evidence="5">
    <location>
        <begin position="88"/>
        <end position="104"/>
    </location>
</feature>
<dbReference type="AlphaFoldDB" id="A0A3Q7FCT4"/>
<dbReference type="Pfam" id="PF00010">
    <property type="entry name" value="HLH"/>
    <property type="match status" value="1"/>
</dbReference>
<dbReference type="InterPro" id="IPR045239">
    <property type="entry name" value="bHLH95_bHLH"/>
</dbReference>
<dbReference type="EnsemblPlants" id="Solyc01g107960.3.1">
    <property type="protein sequence ID" value="Solyc01g107960.3.1"/>
    <property type="gene ID" value="Solyc01g107960.3"/>
</dbReference>
<keyword evidence="2" id="KW-0805">Transcription regulation</keyword>
<dbReference type="Gene3D" id="4.10.280.10">
    <property type="entry name" value="Helix-loop-helix DNA-binding domain"/>
    <property type="match status" value="1"/>
</dbReference>
<accession>A0A3Q7FCT4</accession>
<feature type="domain" description="BHLH" evidence="6">
    <location>
        <begin position="94"/>
        <end position="140"/>
    </location>
</feature>
<organism evidence="7">
    <name type="scientific">Solanum lycopersicum</name>
    <name type="common">Tomato</name>
    <name type="synonym">Lycopersicon esculentum</name>
    <dbReference type="NCBI Taxonomy" id="4081"/>
    <lineage>
        <taxon>Eukaryota</taxon>
        <taxon>Viridiplantae</taxon>
        <taxon>Streptophyta</taxon>
        <taxon>Embryophyta</taxon>
        <taxon>Tracheophyta</taxon>
        <taxon>Spermatophyta</taxon>
        <taxon>Magnoliopsida</taxon>
        <taxon>eudicotyledons</taxon>
        <taxon>Gunneridae</taxon>
        <taxon>Pentapetalae</taxon>
        <taxon>asterids</taxon>
        <taxon>lamiids</taxon>
        <taxon>Solanales</taxon>
        <taxon>Solanaceae</taxon>
        <taxon>Solanoideae</taxon>
        <taxon>Solaneae</taxon>
        <taxon>Solanum</taxon>
        <taxon>Solanum subgen. Lycopersicon</taxon>
    </lineage>
</organism>
<dbReference type="InterPro" id="IPR011598">
    <property type="entry name" value="bHLH_dom"/>
</dbReference>
<evidence type="ECO:0000313" key="7">
    <source>
        <dbReference type="EnsemblPlants" id="Solyc01g107960.3.1"/>
    </source>
</evidence>
<dbReference type="GO" id="GO:0046983">
    <property type="term" value="F:protein dimerization activity"/>
    <property type="evidence" value="ECO:0007669"/>
    <property type="project" value="InterPro"/>
</dbReference>
<dbReference type="CDD" id="cd11393">
    <property type="entry name" value="bHLH_AtbHLH_like"/>
    <property type="match status" value="1"/>
</dbReference>
<keyword evidence="3" id="KW-0804">Transcription</keyword>
<dbReference type="InterPro" id="IPR036638">
    <property type="entry name" value="HLH_DNA-bd_sf"/>
</dbReference>
<dbReference type="InterPro" id="IPR044278">
    <property type="entry name" value="BHLH95-like"/>
</dbReference>
<reference evidence="7" key="2">
    <citation type="submission" date="2019-01" db="UniProtKB">
        <authorList>
            <consortium name="EnsemblPlants"/>
        </authorList>
    </citation>
    <scope>IDENTIFICATION</scope>
    <source>
        <strain evidence="7">cv. Heinz 1706</strain>
    </source>
</reference>
<dbReference type="Proteomes" id="UP000004994">
    <property type="component" value="Chromosome 1"/>
</dbReference>
<evidence type="ECO:0000313" key="8">
    <source>
        <dbReference type="Proteomes" id="UP000004994"/>
    </source>
</evidence>
<dbReference type="PANTHER" id="PTHR46772:SF8">
    <property type="entry name" value="TRANSCRIPTION FACTOR BHLH95"/>
    <property type="match status" value="1"/>
</dbReference>